<dbReference type="Pfam" id="PF05901">
    <property type="entry name" value="Excalibur"/>
    <property type="match status" value="1"/>
</dbReference>
<comment type="caution">
    <text evidence="2">The sequence shown here is derived from an EMBL/GenBank/DDBJ whole genome shotgun (WGS) entry which is preliminary data.</text>
</comment>
<dbReference type="Proteomes" id="UP000321903">
    <property type="component" value="Unassembled WGS sequence"/>
</dbReference>
<organism evidence="2 3">
    <name type="scientific">Psychrobacter frigidicola</name>
    <dbReference type="NCBI Taxonomy" id="45611"/>
    <lineage>
        <taxon>Bacteria</taxon>
        <taxon>Pseudomonadati</taxon>
        <taxon>Pseudomonadota</taxon>
        <taxon>Gammaproteobacteria</taxon>
        <taxon>Moraxellales</taxon>
        <taxon>Moraxellaceae</taxon>
        <taxon>Psychrobacter</taxon>
    </lineage>
</organism>
<evidence type="ECO:0000259" key="1">
    <source>
        <dbReference type="Pfam" id="PF05901"/>
    </source>
</evidence>
<dbReference type="InterPro" id="IPR008613">
    <property type="entry name" value="Excalibur_Ca-bd_domain"/>
</dbReference>
<dbReference type="EMBL" id="VORZ01000001">
    <property type="protein sequence ID" value="TXD98613.1"/>
    <property type="molecule type" value="Genomic_DNA"/>
</dbReference>
<accession>A0A5C7ACX5</accession>
<evidence type="ECO:0000313" key="2">
    <source>
        <dbReference type="EMBL" id="TXD98613.1"/>
    </source>
</evidence>
<dbReference type="OrthoDB" id="72963at2"/>
<name>A0A5C7ACX5_9GAMM</name>
<dbReference type="AlphaFoldDB" id="A0A5C7ACX5"/>
<reference evidence="2 3" key="1">
    <citation type="submission" date="2019-08" db="EMBL/GenBank/DDBJ databases">
        <title>Genome sequence of Psychrobacter frigidicola ACAM304 (type strain).</title>
        <authorList>
            <person name="Bowman J.P."/>
        </authorList>
    </citation>
    <scope>NUCLEOTIDE SEQUENCE [LARGE SCALE GENOMIC DNA]</scope>
    <source>
        <strain evidence="2 3">ACAM 304</strain>
    </source>
</reference>
<feature type="domain" description="Excalibur calcium-binding" evidence="1">
    <location>
        <begin position="64"/>
        <end position="98"/>
    </location>
</feature>
<keyword evidence="3" id="KW-1185">Reference proteome</keyword>
<gene>
    <name evidence="2" type="ORF">ES754_03280</name>
</gene>
<protein>
    <submittedName>
        <fullName evidence="2">Excalibur calcium-binding domain-containing protein</fullName>
    </submittedName>
</protein>
<sequence length="103" mass="11111">MNTTTNVASNTSTTSKLTSVNFDDFEDIPPSYVDEDPSSISGATVNSSPTLPVTATSSFSCDGRQHCTQMTSCAEATYFIQHCPNTKMDGNNDGIPCEQQWCK</sequence>
<evidence type="ECO:0000313" key="3">
    <source>
        <dbReference type="Proteomes" id="UP000321903"/>
    </source>
</evidence>
<proteinExistence type="predicted"/>